<dbReference type="OrthoDB" id="10548983at2759"/>
<protein>
    <submittedName>
        <fullName evidence="2">Uncharacterized protein</fullName>
    </submittedName>
</protein>
<dbReference type="HOGENOM" id="CLU_2352338_0_0_1"/>
<feature type="compositionally biased region" description="Basic and acidic residues" evidence="1">
    <location>
        <begin position="49"/>
        <end position="60"/>
    </location>
</feature>
<name>A0A0D0A819_9AGAM</name>
<keyword evidence="3" id="KW-1185">Reference proteome</keyword>
<reference evidence="2 3" key="1">
    <citation type="submission" date="2014-04" db="EMBL/GenBank/DDBJ databases">
        <authorList>
            <consortium name="DOE Joint Genome Institute"/>
            <person name="Kuo A."/>
            <person name="Kohler A."/>
            <person name="Costa M.D."/>
            <person name="Nagy L.G."/>
            <person name="Floudas D."/>
            <person name="Copeland A."/>
            <person name="Barry K.W."/>
            <person name="Cichocki N."/>
            <person name="Veneault-Fourrey C."/>
            <person name="LaButti K."/>
            <person name="Lindquist E.A."/>
            <person name="Lipzen A."/>
            <person name="Lundell T."/>
            <person name="Morin E."/>
            <person name="Murat C."/>
            <person name="Sun H."/>
            <person name="Tunlid A."/>
            <person name="Henrissat B."/>
            <person name="Grigoriev I.V."/>
            <person name="Hibbett D.S."/>
            <person name="Martin F."/>
            <person name="Nordberg H.P."/>
            <person name="Cantor M.N."/>
            <person name="Hua S.X."/>
        </authorList>
    </citation>
    <scope>NUCLEOTIDE SEQUENCE [LARGE SCALE GENOMIC DNA]</scope>
    <source>
        <strain evidence="2 3">441</strain>
    </source>
</reference>
<feature type="region of interest" description="Disordered" evidence="1">
    <location>
        <begin position="35"/>
        <end position="61"/>
    </location>
</feature>
<reference evidence="3" key="2">
    <citation type="submission" date="2015-01" db="EMBL/GenBank/DDBJ databases">
        <title>Evolutionary Origins and Diversification of the Mycorrhizal Mutualists.</title>
        <authorList>
            <consortium name="DOE Joint Genome Institute"/>
            <consortium name="Mycorrhizal Genomics Consortium"/>
            <person name="Kohler A."/>
            <person name="Kuo A."/>
            <person name="Nagy L.G."/>
            <person name="Floudas D."/>
            <person name="Copeland A."/>
            <person name="Barry K.W."/>
            <person name="Cichocki N."/>
            <person name="Veneault-Fourrey C."/>
            <person name="LaButti K."/>
            <person name="Lindquist E.A."/>
            <person name="Lipzen A."/>
            <person name="Lundell T."/>
            <person name="Morin E."/>
            <person name="Murat C."/>
            <person name="Riley R."/>
            <person name="Ohm R."/>
            <person name="Sun H."/>
            <person name="Tunlid A."/>
            <person name="Henrissat B."/>
            <person name="Grigoriev I.V."/>
            <person name="Hibbett D.S."/>
            <person name="Martin F."/>
        </authorList>
    </citation>
    <scope>NUCLEOTIDE SEQUENCE [LARGE SCALE GENOMIC DNA]</scope>
    <source>
        <strain evidence="3">441</strain>
    </source>
</reference>
<dbReference type="EMBL" id="KN833693">
    <property type="protein sequence ID" value="KIK28203.1"/>
    <property type="molecule type" value="Genomic_DNA"/>
</dbReference>
<evidence type="ECO:0000256" key="1">
    <source>
        <dbReference type="SAM" id="MobiDB-lite"/>
    </source>
</evidence>
<proteinExistence type="predicted"/>
<accession>A0A0D0A819</accession>
<evidence type="ECO:0000313" key="3">
    <source>
        <dbReference type="Proteomes" id="UP000054018"/>
    </source>
</evidence>
<feature type="non-terminal residue" evidence="2">
    <location>
        <position position="98"/>
    </location>
</feature>
<evidence type="ECO:0000313" key="2">
    <source>
        <dbReference type="EMBL" id="KIK28203.1"/>
    </source>
</evidence>
<dbReference type="AlphaFoldDB" id="A0A0D0A819"/>
<dbReference type="Proteomes" id="UP000054018">
    <property type="component" value="Unassembled WGS sequence"/>
</dbReference>
<gene>
    <name evidence="2" type="ORF">PISMIDRAFT_673882</name>
</gene>
<sequence length="98" mass="10366">MEGFQISGMLGLPTTLGLRRTLSLRAESGGSVEDLAGLNMDSSSCAGEGRGRSMNDRSPSKMEGALYEPAEVIDPALVLTDRRGWTSSTVGRTSSKSR</sequence>
<organism evidence="2 3">
    <name type="scientific">Pisolithus microcarpus 441</name>
    <dbReference type="NCBI Taxonomy" id="765257"/>
    <lineage>
        <taxon>Eukaryota</taxon>
        <taxon>Fungi</taxon>
        <taxon>Dikarya</taxon>
        <taxon>Basidiomycota</taxon>
        <taxon>Agaricomycotina</taxon>
        <taxon>Agaricomycetes</taxon>
        <taxon>Agaricomycetidae</taxon>
        <taxon>Boletales</taxon>
        <taxon>Sclerodermatineae</taxon>
        <taxon>Pisolithaceae</taxon>
        <taxon>Pisolithus</taxon>
    </lineage>
</organism>